<gene>
    <name evidence="1" type="ORF">DFQ15_1481</name>
</gene>
<accession>A0A318SH32</accession>
<dbReference type="EMBL" id="QJTC01000048">
    <property type="protein sequence ID" value="PYE72990.1"/>
    <property type="molecule type" value="Genomic_DNA"/>
</dbReference>
<reference evidence="1 2" key="1">
    <citation type="submission" date="2018-06" db="EMBL/GenBank/DDBJ databases">
        <title>Genomic Encyclopedia of Type Strains, Phase III (KMG-III): the genomes of soil and plant-associated and newly described type strains.</title>
        <authorList>
            <person name="Whitman W."/>
        </authorList>
    </citation>
    <scope>NUCLEOTIDE SEQUENCE [LARGE SCALE GENOMIC DNA]</scope>
    <source>
        <strain evidence="1 2">CECT 7646</strain>
    </source>
</reference>
<evidence type="ECO:0000313" key="1">
    <source>
        <dbReference type="EMBL" id="PYE72990.1"/>
    </source>
</evidence>
<protein>
    <submittedName>
        <fullName evidence="1">Uncharacterized protein</fullName>
    </submittedName>
</protein>
<dbReference type="RefSeq" id="WP_146228792.1">
    <property type="nucleotide sequence ID" value="NZ_JAMOFZ010000048.1"/>
</dbReference>
<sequence length="99" mass="11113">MRIHANPHAAPVEGEAKLLERIQALHKRNDTPTLYTAALKNSDGQLRLRIECNVQAEESNLVALLERSNFVDELDDVGTEDELERGDELADFDGIFSPR</sequence>
<evidence type="ECO:0000313" key="2">
    <source>
        <dbReference type="Proteomes" id="UP000247540"/>
    </source>
</evidence>
<proteinExistence type="predicted"/>
<comment type="caution">
    <text evidence="1">The sequence shown here is derived from an EMBL/GenBank/DDBJ whole genome shotgun (WGS) entry which is preliminary data.</text>
</comment>
<organism evidence="1 2">
    <name type="scientific">Xylophilus ampelinus</name>
    <dbReference type="NCBI Taxonomy" id="54067"/>
    <lineage>
        <taxon>Bacteria</taxon>
        <taxon>Pseudomonadati</taxon>
        <taxon>Pseudomonadota</taxon>
        <taxon>Betaproteobacteria</taxon>
        <taxon>Burkholderiales</taxon>
        <taxon>Xylophilus</taxon>
    </lineage>
</organism>
<dbReference type="Proteomes" id="UP000247540">
    <property type="component" value="Unassembled WGS sequence"/>
</dbReference>
<keyword evidence="2" id="KW-1185">Reference proteome</keyword>
<dbReference type="AlphaFoldDB" id="A0A318SH32"/>
<name>A0A318SH32_9BURK</name>